<organism evidence="12 13">
    <name type="scientific">Paracidovorax valerianellae</name>
    <dbReference type="NCBI Taxonomy" id="187868"/>
    <lineage>
        <taxon>Bacteria</taxon>
        <taxon>Pseudomonadati</taxon>
        <taxon>Pseudomonadota</taxon>
        <taxon>Betaproteobacteria</taxon>
        <taxon>Burkholderiales</taxon>
        <taxon>Comamonadaceae</taxon>
        <taxon>Paracidovorax</taxon>
    </lineage>
</organism>
<evidence type="ECO:0000313" key="13">
    <source>
        <dbReference type="Proteomes" id="UP000198781"/>
    </source>
</evidence>
<feature type="compositionally biased region" description="Low complexity" evidence="9">
    <location>
        <begin position="295"/>
        <end position="305"/>
    </location>
</feature>
<dbReference type="GO" id="GO:0006935">
    <property type="term" value="P:chemotaxis"/>
    <property type="evidence" value="ECO:0007669"/>
    <property type="project" value="InterPro"/>
</dbReference>
<keyword evidence="2" id="KW-1003">Cell membrane</keyword>
<dbReference type="PANTHER" id="PTHR43531">
    <property type="entry name" value="PROTEIN ICFG"/>
    <property type="match status" value="1"/>
</dbReference>
<evidence type="ECO:0000256" key="10">
    <source>
        <dbReference type="SAM" id="Phobius"/>
    </source>
</evidence>
<dbReference type="Pfam" id="PF00015">
    <property type="entry name" value="MCPsignal"/>
    <property type="match status" value="1"/>
</dbReference>
<accession>A0A1G6YBN9</accession>
<dbReference type="SUPFAM" id="SSF58104">
    <property type="entry name" value="Methyl-accepting chemotaxis protein (MCP) signaling domain"/>
    <property type="match status" value="1"/>
</dbReference>
<feature type="region of interest" description="Disordered" evidence="9">
    <location>
        <begin position="285"/>
        <end position="305"/>
    </location>
</feature>
<dbReference type="OrthoDB" id="8555762at2"/>
<dbReference type="GO" id="GO:0007165">
    <property type="term" value="P:signal transduction"/>
    <property type="evidence" value="ECO:0007669"/>
    <property type="project" value="UniProtKB-KW"/>
</dbReference>
<evidence type="ECO:0000256" key="6">
    <source>
        <dbReference type="ARBA" id="ARBA00023136"/>
    </source>
</evidence>
<dbReference type="Gene3D" id="1.10.287.950">
    <property type="entry name" value="Methyl-accepting chemotaxis protein"/>
    <property type="match status" value="1"/>
</dbReference>
<dbReference type="Proteomes" id="UP000198781">
    <property type="component" value="Unassembled WGS sequence"/>
</dbReference>
<keyword evidence="4 10" id="KW-0812">Transmembrane</keyword>
<comment type="similarity">
    <text evidence="7">Belongs to the methyl-accepting chemotaxis (MCP) protein family.</text>
</comment>
<dbReference type="SMART" id="SM00283">
    <property type="entry name" value="MA"/>
    <property type="match status" value="1"/>
</dbReference>
<dbReference type="CDD" id="cd11386">
    <property type="entry name" value="MCP_signal"/>
    <property type="match status" value="1"/>
</dbReference>
<dbReference type="InterPro" id="IPR033480">
    <property type="entry name" value="sCache_2"/>
</dbReference>
<evidence type="ECO:0000256" key="7">
    <source>
        <dbReference type="ARBA" id="ARBA00029447"/>
    </source>
</evidence>
<dbReference type="GO" id="GO:0004888">
    <property type="term" value="F:transmembrane signaling receptor activity"/>
    <property type="evidence" value="ECO:0007669"/>
    <property type="project" value="InterPro"/>
</dbReference>
<feature type="domain" description="Methyl-accepting transducer" evidence="11">
    <location>
        <begin position="271"/>
        <end position="500"/>
    </location>
</feature>
<keyword evidence="3" id="KW-0488">Methylation</keyword>
<reference evidence="12 13" key="1">
    <citation type="submission" date="2016-10" db="EMBL/GenBank/DDBJ databases">
        <authorList>
            <person name="de Groot N.N."/>
        </authorList>
    </citation>
    <scope>NUCLEOTIDE SEQUENCE [LARGE SCALE GENOMIC DNA]</scope>
    <source>
        <strain evidence="12 13">DSM 16619</strain>
    </source>
</reference>
<comment type="subcellular location">
    <subcellularLocation>
        <location evidence="1">Cell membrane</location>
        <topology evidence="1">Multi-pass membrane protein</topology>
    </subcellularLocation>
</comment>
<evidence type="ECO:0000256" key="9">
    <source>
        <dbReference type="SAM" id="MobiDB-lite"/>
    </source>
</evidence>
<keyword evidence="6 10" id="KW-0472">Membrane</keyword>
<dbReference type="PROSITE" id="PS50111">
    <property type="entry name" value="CHEMOTAXIS_TRANSDUC_2"/>
    <property type="match status" value="1"/>
</dbReference>
<dbReference type="FunFam" id="1.10.287.950:FF:000001">
    <property type="entry name" value="Methyl-accepting chemotaxis sensory transducer"/>
    <property type="match status" value="1"/>
</dbReference>
<name>A0A1G6YBN9_9BURK</name>
<keyword evidence="5 10" id="KW-1133">Transmembrane helix</keyword>
<evidence type="ECO:0000256" key="1">
    <source>
        <dbReference type="ARBA" id="ARBA00004651"/>
    </source>
</evidence>
<dbReference type="InterPro" id="IPR004090">
    <property type="entry name" value="Chemotax_Me-accpt_rcpt"/>
</dbReference>
<dbReference type="PANTHER" id="PTHR43531:SF14">
    <property type="entry name" value="METHYL-ACCEPTING CHEMOTAXIS PROTEIN I-RELATED"/>
    <property type="match status" value="1"/>
</dbReference>
<dbReference type="EMBL" id="FMZC01000010">
    <property type="protein sequence ID" value="SDD87788.1"/>
    <property type="molecule type" value="Genomic_DNA"/>
</dbReference>
<dbReference type="AlphaFoldDB" id="A0A1G6YBN9"/>
<evidence type="ECO:0000256" key="2">
    <source>
        <dbReference type="ARBA" id="ARBA00022475"/>
    </source>
</evidence>
<evidence type="ECO:0000256" key="8">
    <source>
        <dbReference type="PROSITE-ProRule" id="PRU00284"/>
    </source>
</evidence>
<dbReference type="InterPro" id="IPR004089">
    <property type="entry name" value="MCPsignal_dom"/>
</dbReference>
<dbReference type="RefSeq" id="WP_092744636.1">
    <property type="nucleotide sequence ID" value="NZ_FMZC01000010.1"/>
</dbReference>
<protein>
    <submittedName>
        <fullName evidence="12">Methyl-accepting chemotaxis sensory transducer with Cache sensor</fullName>
    </submittedName>
</protein>
<dbReference type="PRINTS" id="PR00260">
    <property type="entry name" value="CHEMTRNSDUCR"/>
</dbReference>
<evidence type="ECO:0000259" key="11">
    <source>
        <dbReference type="PROSITE" id="PS50111"/>
    </source>
</evidence>
<evidence type="ECO:0000256" key="3">
    <source>
        <dbReference type="ARBA" id="ARBA00022481"/>
    </source>
</evidence>
<dbReference type="SMART" id="SM01049">
    <property type="entry name" value="Cache_2"/>
    <property type="match status" value="1"/>
</dbReference>
<feature type="compositionally biased region" description="Polar residues" evidence="9">
    <location>
        <begin position="535"/>
        <end position="547"/>
    </location>
</feature>
<gene>
    <name evidence="12" type="ORF">SAMN05192589_11015</name>
</gene>
<evidence type="ECO:0000313" key="12">
    <source>
        <dbReference type="EMBL" id="SDD87788.1"/>
    </source>
</evidence>
<evidence type="ECO:0000256" key="5">
    <source>
        <dbReference type="ARBA" id="ARBA00022989"/>
    </source>
</evidence>
<dbReference type="Pfam" id="PF17200">
    <property type="entry name" value="sCache_2"/>
    <property type="match status" value="1"/>
</dbReference>
<keyword evidence="8" id="KW-0807">Transducer</keyword>
<evidence type="ECO:0000256" key="4">
    <source>
        <dbReference type="ARBA" id="ARBA00022692"/>
    </source>
</evidence>
<dbReference type="Gene3D" id="3.30.450.20">
    <property type="entry name" value="PAS domain"/>
    <property type="match status" value="1"/>
</dbReference>
<keyword evidence="13" id="KW-1185">Reference proteome</keyword>
<feature type="transmembrane region" description="Helical" evidence="10">
    <location>
        <begin position="188"/>
        <end position="210"/>
    </location>
</feature>
<proteinExistence type="inferred from homology"/>
<dbReference type="GO" id="GO:0005886">
    <property type="term" value="C:plasma membrane"/>
    <property type="evidence" value="ECO:0007669"/>
    <property type="project" value="UniProtKB-SubCell"/>
</dbReference>
<feature type="region of interest" description="Disordered" evidence="9">
    <location>
        <begin position="526"/>
        <end position="547"/>
    </location>
</feature>
<dbReference type="InterPro" id="IPR051310">
    <property type="entry name" value="MCP_chemotaxis"/>
</dbReference>
<sequence length="547" mass="58535">MKKLTLRQKLWLPLVLALLGLLALTFVNAWQTRQIQYDSRQSALADITDMALTVISDYEKQAQAGKMSQEEARSAALARVASQRYGKDGYVTVIGADSIMAMHPIKAELNGKNMIGFKDAKGNLLYVNIAATGASAKGRGFLEYWWPRPGSDAPSPKIGYVVRFKPWNWDLVAGDYVDDIEQAFRSSLYRAIGLLALLGLVISALTGLVVRDIERSVGGEPRAAAGAAMRMADGDLQADIPLRANDEHSLMYAIGFMRDRLASILHRIQQATSTIDHAASEIAQGNGDLSRRTEQQASSLQQTASSMEELTATVRQNADNARQAAQYVSSTAQTAVQGGQVVNQVVETMRSISASSRKINEIIGVIDGIAFQTNILALNAAVEAARAGEQGRGFAVVASEVRGLAQRSAAAAKEIKTLISESVNEVHTGSELVEKAGKTMGEVVESVHRISGLMEGIASANVQQTAGIEEVNRAVSQMDEMTQQNAAMVEEASAATSAMASQVAVLREALAVFQLSEATLLAAERHAPAPAPTASLRSATNTRLIRA</sequence>
<dbReference type="STRING" id="187868.SAMN05192589_11015"/>